<evidence type="ECO:0000256" key="4">
    <source>
        <dbReference type="ARBA" id="ARBA00022475"/>
    </source>
</evidence>
<reference evidence="9 10" key="1">
    <citation type="submission" date="2021-10" db="EMBL/GenBank/DDBJ databases">
        <title>Anaerobic single-cell dispensing facilitates the cultivation of human gut bacteria.</title>
        <authorList>
            <person name="Afrizal A."/>
        </authorList>
    </citation>
    <scope>NUCLEOTIDE SEQUENCE [LARGE SCALE GENOMIC DNA]</scope>
    <source>
        <strain evidence="9 10">CLA-AA-H276</strain>
    </source>
</reference>
<proteinExistence type="inferred from homology"/>
<evidence type="ECO:0000256" key="6">
    <source>
        <dbReference type="ARBA" id="ARBA00022989"/>
    </source>
</evidence>
<comment type="subcellular location">
    <subcellularLocation>
        <location evidence="1">Cell membrane</location>
        <topology evidence="1">Multi-pass membrane protein</topology>
    </subcellularLocation>
</comment>
<dbReference type="AlphaFoldDB" id="A0AAE3A8B2"/>
<feature type="transmembrane region" description="Helical" evidence="8">
    <location>
        <begin position="268"/>
        <end position="297"/>
    </location>
</feature>
<gene>
    <name evidence="9" type="ORF">LKD36_05965</name>
</gene>
<organism evidence="9 10">
    <name type="scientific">Hominiventricola filiformis</name>
    <dbReference type="NCBI Taxonomy" id="2885352"/>
    <lineage>
        <taxon>Bacteria</taxon>
        <taxon>Bacillati</taxon>
        <taxon>Bacillota</taxon>
        <taxon>Clostridia</taxon>
        <taxon>Lachnospirales</taxon>
        <taxon>Lachnospiraceae</taxon>
        <taxon>Hominiventricola</taxon>
    </lineage>
</organism>
<keyword evidence="7 8" id="KW-0472">Membrane</keyword>
<dbReference type="PANTHER" id="PTHR21716">
    <property type="entry name" value="TRANSMEMBRANE PROTEIN"/>
    <property type="match status" value="1"/>
</dbReference>
<feature type="transmembrane region" description="Helical" evidence="8">
    <location>
        <begin position="16"/>
        <end position="34"/>
    </location>
</feature>
<accession>A0AAE3A8B2</accession>
<dbReference type="PANTHER" id="PTHR21716:SF53">
    <property type="entry name" value="PERMEASE PERM-RELATED"/>
    <property type="match status" value="1"/>
</dbReference>
<comment type="caution">
    <text evidence="9">The sequence shown here is derived from an EMBL/GenBank/DDBJ whole genome shotgun (WGS) entry which is preliminary data.</text>
</comment>
<evidence type="ECO:0000256" key="3">
    <source>
        <dbReference type="ARBA" id="ARBA00022448"/>
    </source>
</evidence>
<feature type="transmembrane region" description="Helical" evidence="8">
    <location>
        <begin position="85"/>
        <end position="107"/>
    </location>
</feature>
<dbReference type="GO" id="GO:0005886">
    <property type="term" value="C:plasma membrane"/>
    <property type="evidence" value="ECO:0007669"/>
    <property type="project" value="UniProtKB-SubCell"/>
</dbReference>
<dbReference type="InterPro" id="IPR002549">
    <property type="entry name" value="AI-2E-like"/>
</dbReference>
<protein>
    <submittedName>
        <fullName evidence="9">AI-2E family transporter</fullName>
    </submittedName>
</protein>
<feature type="transmembrane region" description="Helical" evidence="8">
    <location>
        <begin position="304"/>
        <end position="323"/>
    </location>
</feature>
<dbReference type="EMBL" id="JAJEPS010000004">
    <property type="protein sequence ID" value="MCC2125725.1"/>
    <property type="molecule type" value="Genomic_DNA"/>
</dbReference>
<name>A0AAE3A8B2_9FIRM</name>
<keyword evidence="6 8" id="KW-1133">Transmembrane helix</keyword>
<keyword evidence="5 8" id="KW-0812">Transmembrane</keyword>
<keyword evidence="3" id="KW-0813">Transport</keyword>
<evidence type="ECO:0000313" key="9">
    <source>
        <dbReference type="EMBL" id="MCC2125725.1"/>
    </source>
</evidence>
<sequence length="392" mass="43816">MLVDPSKISVKKIRELIVFTAFLVAALWKFDVMLDVLKEIWSILFPFVLGGVIAFVTNVPMSFLEKKIFTKVKKENKAVGKLARPISLLLTIVLGIGVIALVMFGVIPQLTRTMGTLVMSISDFIPQMQSWIREFSHNNQEIMKLVDQVQFHPDQAIKWGISFLGNGAGNMMNTTVSAVGSIVSGVATFFIAFSFSCYILFQKEKLHIQIRKVFFAFLPKEKAEAFLRICSLTYRTFANFLTGQCLEAIILGCMFCVTLSILRMPYALLIGVLIAFTALVPIFGAFIGCAVGSFLIFMVSPKQAILFIIVFLVLQQIEGNLIYPHVVGESVGLPSIWVLAAVTIGGNLMGIVGMLVFIPLLSVLYTIFREFVYLRLKERHIKRVTKTEIEEM</sequence>
<dbReference type="Pfam" id="PF01594">
    <property type="entry name" value="AI-2E_transport"/>
    <property type="match status" value="1"/>
</dbReference>
<keyword evidence="10" id="KW-1185">Reference proteome</keyword>
<keyword evidence="4" id="KW-1003">Cell membrane</keyword>
<evidence type="ECO:0000256" key="8">
    <source>
        <dbReference type="SAM" id="Phobius"/>
    </source>
</evidence>
<feature type="transmembrane region" description="Helical" evidence="8">
    <location>
        <begin position="40"/>
        <end position="64"/>
    </location>
</feature>
<comment type="similarity">
    <text evidence="2">Belongs to the autoinducer-2 exporter (AI-2E) (TC 2.A.86) family.</text>
</comment>
<evidence type="ECO:0000256" key="2">
    <source>
        <dbReference type="ARBA" id="ARBA00009773"/>
    </source>
</evidence>
<evidence type="ECO:0000256" key="1">
    <source>
        <dbReference type="ARBA" id="ARBA00004651"/>
    </source>
</evidence>
<dbReference type="Proteomes" id="UP001198220">
    <property type="component" value="Unassembled WGS sequence"/>
</dbReference>
<feature type="transmembrane region" description="Helical" evidence="8">
    <location>
        <begin position="237"/>
        <end position="262"/>
    </location>
</feature>
<feature type="transmembrane region" description="Helical" evidence="8">
    <location>
        <begin position="335"/>
        <end position="368"/>
    </location>
</feature>
<feature type="transmembrane region" description="Helical" evidence="8">
    <location>
        <begin position="178"/>
        <end position="201"/>
    </location>
</feature>
<evidence type="ECO:0000256" key="7">
    <source>
        <dbReference type="ARBA" id="ARBA00023136"/>
    </source>
</evidence>
<evidence type="ECO:0000256" key="5">
    <source>
        <dbReference type="ARBA" id="ARBA00022692"/>
    </source>
</evidence>
<evidence type="ECO:0000313" key="10">
    <source>
        <dbReference type="Proteomes" id="UP001198220"/>
    </source>
</evidence>